<gene>
    <name evidence="2" type="ORF">R2G56_11855</name>
</gene>
<dbReference type="RefSeq" id="WP_317561407.1">
    <property type="nucleotide sequence ID" value="NZ_JAWLIP010000005.1"/>
</dbReference>
<dbReference type="EMBL" id="JAWLIP010000005">
    <property type="protein sequence ID" value="MDV6226981.1"/>
    <property type="molecule type" value="Genomic_DNA"/>
</dbReference>
<evidence type="ECO:0000313" key="2">
    <source>
        <dbReference type="EMBL" id="MDV6226981.1"/>
    </source>
</evidence>
<keyword evidence="1" id="KW-1133">Transmembrane helix</keyword>
<comment type="caution">
    <text evidence="2">The sequence shown here is derived from an EMBL/GenBank/DDBJ whole genome shotgun (WGS) entry which is preliminary data.</text>
</comment>
<protein>
    <submittedName>
        <fullName evidence="2">Uncharacterized protein</fullName>
    </submittedName>
</protein>
<name>A0ABU4AL48_9HYPH</name>
<accession>A0ABU4AL48</accession>
<keyword evidence="1" id="KW-0812">Transmembrane</keyword>
<dbReference type="Proteomes" id="UP001185659">
    <property type="component" value="Unassembled WGS sequence"/>
</dbReference>
<sequence>MKRVINFGSLVGFLAVTTFVVFHILVIAIAAVWSISGLLGFGNVEVIILSVIIGIPGLHAAFKVTVLAFAAETDPENN</sequence>
<evidence type="ECO:0000313" key="3">
    <source>
        <dbReference type="Proteomes" id="UP001185659"/>
    </source>
</evidence>
<proteinExistence type="predicted"/>
<feature type="transmembrane region" description="Helical" evidence="1">
    <location>
        <begin position="12"/>
        <end position="35"/>
    </location>
</feature>
<evidence type="ECO:0000256" key="1">
    <source>
        <dbReference type="SAM" id="Phobius"/>
    </source>
</evidence>
<organism evidence="2 3">
    <name type="scientific">Nitratireductor aquimarinus</name>
    <dbReference type="NCBI Taxonomy" id="889300"/>
    <lineage>
        <taxon>Bacteria</taxon>
        <taxon>Pseudomonadati</taxon>
        <taxon>Pseudomonadota</taxon>
        <taxon>Alphaproteobacteria</taxon>
        <taxon>Hyphomicrobiales</taxon>
        <taxon>Phyllobacteriaceae</taxon>
        <taxon>Nitratireductor</taxon>
    </lineage>
</organism>
<reference evidence="2 3" key="1">
    <citation type="submission" date="2023-10" db="EMBL/GenBank/DDBJ databases">
        <authorList>
            <person name="Venkata Ramana C."/>
            <person name="Sasikala C."/>
            <person name="Dhurka M."/>
        </authorList>
    </citation>
    <scope>NUCLEOTIDE SEQUENCE [LARGE SCALE GENOMIC DNA]</scope>
    <source>
        <strain evidence="2 3">KCTC 32151</strain>
    </source>
</reference>
<feature type="transmembrane region" description="Helical" evidence="1">
    <location>
        <begin position="47"/>
        <end position="71"/>
    </location>
</feature>
<keyword evidence="1" id="KW-0472">Membrane</keyword>
<keyword evidence="3" id="KW-1185">Reference proteome</keyword>